<evidence type="ECO:0000313" key="9">
    <source>
        <dbReference type="Proteomes" id="UP000184420"/>
    </source>
</evidence>
<evidence type="ECO:0000259" key="7">
    <source>
        <dbReference type="Pfam" id="PF14322"/>
    </source>
</evidence>
<dbReference type="Proteomes" id="UP000184420">
    <property type="component" value="Unassembled WGS sequence"/>
</dbReference>
<dbReference type="EMBL" id="FRBL01000004">
    <property type="protein sequence ID" value="SHL58637.1"/>
    <property type="molecule type" value="Genomic_DNA"/>
</dbReference>
<comment type="similarity">
    <text evidence="2">Belongs to the SusD family.</text>
</comment>
<keyword evidence="5" id="KW-0998">Cell outer membrane</keyword>
<evidence type="ECO:0000256" key="5">
    <source>
        <dbReference type="ARBA" id="ARBA00023237"/>
    </source>
</evidence>
<evidence type="ECO:0000256" key="2">
    <source>
        <dbReference type="ARBA" id="ARBA00006275"/>
    </source>
</evidence>
<organism evidence="8 9">
    <name type="scientific">Chitinophaga jiangningensis</name>
    <dbReference type="NCBI Taxonomy" id="1419482"/>
    <lineage>
        <taxon>Bacteria</taxon>
        <taxon>Pseudomonadati</taxon>
        <taxon>Bacteroidota</taxon>
        <taxon>Chitinophagia</taxon>
        <taxon>Chitinophagales</taxon>
        <taxon>Chitinophagaceae</taxon>
        <taxon>Chitinophaga</taxon>
    </lineage>
</organism>
<dbReference type="AlphaFoldDB" id="A0A1M7BUM3"/>
<evidence type="ECO:0000256" key="3">
    <source>
        <dbReference type="ARBA" id="ARBA00022729"/>
    </source>
</evidence>
<dbReference type="Gene3D" id="1.25.40.390">
    <property type="match status" value="1"/>
</dbReference>
<evidence type="ECO:0000256" key="4">
    <source>
        <dbReference type="ARBA" id="ARBA00023136"/>
    </source>
</evidence>
<accession>A0A1M7BUM3</accession>
<keyword evidence="4" id="KW-0472">Membrane</keyword>
<feature type="domain" description="RagB/SusD" evidence="6">
    <location>
        <begin position="327"/>
        <end position="470"/>
    </location>
</feature>
<keyword evidence="9" id="KW-1185">Reference proteome</keyword>
<keyword evidence="3" id="KW-0732">Signal</keyword>
<dbReference type="Pfam" id="PF07980">
    <property type="entry name" value="SusD_RagB"/>
    <property type="match status" value="1"/>
</dbReference>
<dbReference type="STRING" id="1419482.SAMN05444266_10476"/>
<sequence length="470" mass="52280">MKYLIQLILISLVCCALSCEKLVKVSPPVTRTNGDNLFYYDPVVISAVTGIYVSMSTAGFGTAGDIRALNACASLYSDELTLFSGPNVSRVYQDYYNNALSGQTNGTGGNFWNTMYTTIYKCNSIIQGLSSPNSISTAVSKQLMGEMLFTRALCYYYLVNLYGDVAWIDGIDYTINSVAKRTSSGEVLKYLVDDLKLAKDLLSINFLDASLIKGSNFRYRPTTYAASALLTKIFLLLQDWGQAEDEASRVIANSQLFSLDSLSSVFLVTSKEAIWQLQVVSSNAATEEGNKFILPSTGASESFPFFLSGRQIAAFEKNDRRKQIWVGTSRTYNYPYKYKVATATGTPTEALTMLRLADIYLNRAEARARANKLSLATDDINLVRTRAWLPKIVGVDANKLLDTILHERQVEMFTEFGNRFIDLKRFQKIDKVMPAVCAEKGTTWKSSYSLFPFSASELQANPNLQQNPGY</sequence>
<name>A0A1M7BUM3_9BACT</name>
<evidence type="ECO:0000259" key="6">
    <source>
        <dbReference type="Pfam" id="PF07980"/>
    </source>
</evidence>
<feature type="domain" description="SusD-like N-terminal" evidence="7">
    <location>
        <begin position="87"/>
        <end position="235"/>
    </location>
</feature>
<dbReference type="InterPro" id="IPR011990">
    <property type="entry name" value="TPR-like_helical_dom_sf"/>
</dbReference>
<gene>
    <name evidence="8" type="ORF">SAMN05444266_10476</name>
</gene>
<dbReference type="RefSeq" id="WP_073080618.1">
    <property type="nucleotide sequence ID" value="NZ_FRBL01000004.1"/>
</dbReference>
<comment type="subcellular location">
    <subcellularLocation>
        <location evidence="1">Cell outer membrane</location>
    </subcellularLocation>
</comment>
<reference evidence="8 9" key="1">
    <citation type="submission" date="2016-11" db="EMBL/GenBank/DDBJ databases">
        <authorList>
            <person name="Jaros S."/>
            <person name="Januszkiewicz K."/>
            <person name="Wedrychowicz H."/>
        </authorList>
    </citation>
    <scope>NUCLEOTIDE SEQUENCE [LARGE SCALE GENOMIC DNA]</scope>
    <source>
        <strain evidence="8 9">DSM 27406</strain>
    </source>
</reference>
<dbReference type="GO" id="GO:0009279">
    <property type="term" value="C:cell outer membrane"/>
    <property type="evidence" value="ECO:0007669"/>
    <property type="project" value="UniProtKB-SubCell"/>
</dbReference>
<protein>
    <submittedName>
        <fullName evidence="8">Starch-binding associating with outer membrane</fullName>
    </submittedName>
</protein>
<dbReference type="OrthoDB" id="625727at2"/>
<dbReference type="InterPro" id="IPR033985">
    <property type="entry name" value="SusD-like_N"/>
</dbReference>
<proteinExistence type="inferred from homology"/>
<dbReference type="Pfam" id="PF14322">
    <property type="entry name" value="SusD-like_3"/>
    <property type="match status" value="1"/>
</dbReference>
<dbReference type="InterPro" id="IPR012944">
    <property type="entry name" value="SusD_RagB_dom"/>
</dbReference>
<dbReference type="SUPFAM" id="SSF48452">
    <property type="entry name" value="TPR-like"/>
    <property type="match status" value="1"/>
</dbReference>
<evidence type="ECO:0000256" key="1">
    <source>
        <dbReference type="ARBA" id="ARBA00004442"/>
    </source>
</evidence>
<evidence type="ECO:0000313" key="8">
    <source>
        <dbReference type="EMBL" id="SHL58637.1"/>
    </source>
</evidence>